<organism evidence="3 4">
    <name type="scientific">Legionella norrlandica</name>
    <dbReference type="NCBI Taxonomy" id="1498499"/>
    <lineage>
        <taxon>Bacteria</taxon>
        <taxon>Pseudomonadati</taxon>
        <taxon>Pseudomonadota</taxon>
        <taxon>Gammaproteobacteria</taxon>
        <taxon>Legionellales</taxon>
        <taxon>Legionellaceae</taxon>
        <taxon>Legionella</taxon>
    </lineage>
</organism>
<dbReference type="EMBL" id="JNCF01000001">
    <property type="protein sequence ID" value="KGP64419.1"/>
    <property type="molecule type" value="Genomic_DNA"/>
</dbReference>
<dbReference type="Pfam" id="PF03050">
    <property type="entry name" value="DDE_Tnp_IS66"/>
    <property type="match status" value="1"/>
</dbReference>
<evidence type="ECO:0000313" key="3">
    <source>
        <dbReference type="EMBL" id="KGP64419.1"/>
    </source>
</evidence>
<name>A0A0A2SYE3_9GAMM</name>
<feature type="region of interest" description="Disordered" evidence="1">
    <location>
        <begin position="1"/>
        <end position="25"/>
    </location>
</feature>
<proteinExistence type="predicted"/>
<dbReference type="InterPro" id="IPR052344">
    <property type="entry name" value="Transposase-related"/>
</dbReference>
<accession>A0A0A2SYE3</accession>
<dbReference type="PANTHER" id="PTHR33678:SF1">
    <property type="entry name" value="BLL1576 PROTEIN"/>
    <property type="match status" value="1"/>
</dbReference>
<feature type="domain" description="Transposase IS66 central" evidence="2">
    <location>
        <begin position="29"/>
        <end position="246"/>
    </location>
</feature>
<feature type="compositionally biased region" description="Polar residues" evidence="1">
    <location>
        <begin position="1"/>
        <end position="19"/>
    </location>
</feature>
<protein>
    <recommendedName>
        <fullName evidence="2">Transposase IS66 central domain-containing protein</fullName>
    </recommendedName>
</protein>
<dbReference type="Proteomes" id="UP000054422">
    <property type="component" value="Unassembled WGS sequence"/>
</dbReference>
<dbReference type="STRING" id="1498499.EP47_11675"/>
<evidence type="ECO:0000313" key="4">
    <source>
        <dbReference type="Proteomes" id="UP000054422"/>
    </source>
</evidence>
<evidence type="ECO:0000259" key="2">
    <source>
        <dbReference type="Pfam" id="PF03050"/>
    </source>
</evidence>
<dbReference type="AlphaFoldDB" id="A0A0A2SYE3"/>
<dbReference type="InterPro" id="IPR004291">
    <property type="entry name" value="Transposase_IS66_central"/>
</dbReference>
<keyword evidence="4" id="KW-1185">Reference proteome</keyword>
<comment type="caution">
    <text evidence="3">The sequence shown here is derived from an EMBL/GenBank/DDBJ whole genome shotgun (WGS) entry which is preliminary data.</text>
</comment>
<sequence length="302" mass="34817">MKKPARTSSLREQGKNKSGGQRGHKGTTLFADMYNLPISTASIAAFSKRAYNRLQRFELNVLVLAKEAPIKNLDERGFRVSGKTQWIHILSTPDCTYYHFSPKRKSLIDGVKGIVVHDHWRPYYQMPGVTHALCNQHHLRELKALVEHDKEIWAARMSKLLKLMLRCRHRYGDKAIPKNQLNRLERIYDSIITQALVWHESQPPLKPQKIIKGRPKQKHGHNLLLRLNNHREGVLRFLHDPSVPFTMVKCKQKVSFGYSIAAGAEYFARIRGFISTARKQGWDILESTHKAFSSRLPLLVTT</sequence>
<gene>
    <name evidence="3" type="ORF">EP47_11675</name>
</gene>
<dbReference type="OrthoDB" id="9800877at2"/>
<reference evidence="3 4" key="1">
    <citation type="submission" date="2014-05" db="EMBL/GenBank/DDBJ databases">
        <authorList>
            <person name="Rizzardi K."/>
            <person name="Winiecka-Krusnell J."/>
            <person name="Ramliden M."/>
            <person name="Alm E."/>
            <person name="Andersson S."/>
            <person name="Byfors S."/>
        </authorList>
    </citation>
    <scope>NUCLEOTIDE SEQUENCE [LARGE SCALE GENOMIC DNA]</scope>
    <source>
        <strain evidence="3 4">LEGN</strain>
    </source>
</reference>
<evidence type="ECO:0000256" key="1">
    <source>
        <dbReference type="SAM" id="MobiDB-lite"/>
    </source>
</evidence>
<dbReference type="PANTHER" id="PTHR33678">
    <property type="entry name" value="BLL1576 PROTEIN"/>
    <property type="match status" value="1"/>
</dbReference>